<organism evidence="2">
    <name type="scientific">marine sediment metagenome</name>
    <dbReference type="NCBI Taxonomy" id="412755"/>
    <lineage>
        <taxon>unclassified sequences</taxon>
        <taxon>metagenomes</taxon>
        <taxon>ecological metagenomes</taxon>
    </lineage>
</organism>
<protein>
    <submittedName>
        <fullName evidence="2">Uncharacterized protein</fullName>
    </submittedName>
</protein>
<gene>
    <name evidence="2" type="ORF">S01H4_11521</name>
</gene>
<name>X0Z5H7_9ZZZZ</name>
<evidence type="ECO:0000256" key="1">
    <source>
        <dbReference type="SAM" id="MobiDB-lite"/>
    </source>
</evidence>
<proteinExistence type="predicted"/>
<reference evidence="2" key="1">
    <citation type="journal article" date="2014" name="Front. Microbiol.">
        <title>High frequency of phylogenetically diverse reductive dehalogenase-homologous genes in deep subseafloor sedimentary metagenomes.</title>
        <authorList>
            <person name="Kawai M."/>
            <person name="Futagami T."/>
            <person name="Toyoda A."/>
            <person name="Takaki Y."/>
            <person name="Nishi S."/>
            <person name="Hori S."/>
            <person name="Arai W."/>
            <person name="Tsubouchi T."/>
            <person name="Morono Y."/>
            <person name="Uchiyama I."/>
            <person name="Ito T."/>
            <person name="Fujiyama A."/>
            <person name="Inagaki F."/>
            <person name="Takami H."/>
        </authorList>
    </citation>
    <scope>NUCLEOTIDE SEQUENCE</scope>
    <source>
        <strain evidence="2">Expedition CK06-06</strain>
    </source>
</reference>
<comment type="caution">
    <text evidence="2">The sequence shown here is derived from an EMBL/GenBank/DDBJ whole genome shotgun (WGS) entry which is preliminary data.</text>
</comment>
<sequence>DDVRNLNDEYFRRMQGEARLTDFDILARVVAIRTIAEKFMGYIYTGQEVDDPTEMPFTQMGDLVRGLVEMGEVPAALYLTNNLNLARLAKADLNDDYGDQLQEALVGETVTEAYEEAANIIAQIDVVEWILDLDPRTFRLYPETTDPSPKLARARRQILDQLLRSGGVDELISSGGIPLSAGPTEGRTDPNKSTTPFLDLIDTVDEDDLEDILDTTAARTRLYLELQRMAASTDPGLQDRAQQLHDQFQELSDAYQREHPQLI</sequence>
<dbReference type="AlphaFoldDB" id="X0Z5H7"/>
<accession>X0Z5H7</accession>
<dbReference type="EMBL" id="BART01004677">
    <property type="protein sequence ID" value="GAG55658.1"/>
    <property type="molecule type" value="Genomic_DNA"/>
</dbReference>
<feature type="non-terminal residue" evidence="2">
    <location>
        <position position="1"/>
    </location>
</feature>
<feature type="region of interest" description="Disordered" evidence="1">
    <location>
        <begin position="174"/>
        <end position="194"/>
    </location>
</feature>
<evidence type="ECO:0000313" key="2">
    <source>
        <dbReference type="EMBL" id="GAG55658.1"/>
    </source>
</evidence>